<dbReference type="Gene3D" id="1.10.530.10">
    <property type="match status" value="1"/>
</dbReference>
<dbReference type="AlphaFoldDB" id="A0A972VUJ6"/>
<dbReference type="PANTHER" id="PTHR40572:SF1">
    <property type="entry name" value="PROTEIN BAX"/>
    <property type="match status" value="1"/>
</dbReference>
<evidence type="ECO:0000313" key="3">
    <source>
        <dbReference type="EMBL" id="NQV64534.1"/>
    </source>
</evidence>
<gene>
    <name evidence="3" type="ORF">HQ497_04125</name>
</gene>
<accession>A0A972VUJ6</accession>
<dbReference type="Pfam" id="PF01832">
    <property type="entry name" value="Glucosaminidase"/>
    <property type="match status" value="1"/>
</dbReference>
<feature type="region of interest" description="Disordered" evidence="1">
    <location>
        <begin position="38"/>
        <end position="58"/>
    </location>
</feature>
<dbReference type="GO" id="GO:0004040">
    <property type="term" value="F:amidase activity"/>
    <property type="evidence" value="ECO:0007669"/>
    <property type="project" value="InterPro"/>
</dbReference>
<proteinExistence type="predicted"/>
<dbReference type="EMBL" id="JABMOJ010000148">
    <property type="protein sequence ID" value="NQV64534.1"/>
    <property type="molecule type" value="Genomic_DNA"/>
</dbReference>
<protein>
    <submittedName>
        <fullName evidence="3">Glucosaminidase domain-containing protein</fullName>
    </submittedName>
</protein>
<evidence type="ECO:0000256" key="1">
    <source>
        <dbReference type="SAM" id="MobiDB-lite"/>
    </source>
</evidence>
<dbReference type="InterPro" id="IPR002901">
    <property type="entry name" value="MGlyc_endo_b_GlcNAc-like_dom"/>
</dbReference>
<feature type="domain" description="Mannosyl-glycoprotein endo-beta-N-acetylglucosamidase-like" evidence="2">
    <location>
        <begin position="145"/>
        <end position="277"/>
    </location>
</feature>
<evidence type="ECO:0000313" key="4">
    <source>
        <dbReference type="Proteomes" id="UP000754644"/>
    </source>
</evidence>
<reference evidence="3" key="1">
    <citation type="submission" date="2020-05" db="EMBL/GenBank/DDBJ databases">
        <title>Sulfur intermediates as new biogeochemical hubs in an aquatic model microbial ecosystem.</title>
        <authorList>
            <person name="Vigneron A."/>
        </authorList>
    </citation>
    <scope>NUCLEOTIDE SEQUENCE</scope>
    <source>
        <strain evidence="3">Bin.250</strain>
    </source>
</reference>
<dbReference type="InterPro" id="IPR053195">
    <property type="entry name" value="Bax-like"/>
</dbReference>
<comment type="caution">
    <text evidence="3">The sequence shown here is derived from an EMBL/GenBank/DDBJ whole genome shotgun (WGS) entry which is preliminary data.</text>
</comment>
<dbReference type="Proteomes" id="UP000754644">
    <property type="component" value="Unassembled WGS sequence"/>
</dbReference>
<dbReference type="PANTHER" id="PTHR40572">
    <property type="entry name" value="PROTEIN BAX"/>
    <property type="match status" value="1"/>
</dbReference>
<name>A0A972VUJ6_9GAMM</name>
<organism evidence="3 4">
    <name type="scientific">SAR86 cluster bacterium</name>
    <dbReference type="NCBI Taxonomy" id="2030880"/>
    <lineage>
        <taxon>Bacteria</taxon>
        <taxon>Pseudomonadati</taxon>
        <taxon>Pseudomonadota</taxon>
        <taxon>Gammaproteobacteria</taxon>
        <taxon>SAR86 cluster</taxon>
    </lineage>
</organism>
<evidence type="ECO:0000259" key="2">
    <source>
        <dbReference type="Pfam" id="PF01832"/>
    </source>
</evidence>
<sequence length="286" mass="32719">MKRIKLIILPIILLTILGIYVFDSANIGQESPNVSLKDDSHLVKKSNNSTPSPAIKTPTKFKDRPDFAKIRDVKEKKKTFFEYMLPMIRQANASVLAQRESILSIREKFINEKDLDNAEQLLLEELLDTYHVDVENEITMAHITELLSRCDIVPAGLILAQSANESAWGTSRFAVKANNFFGLWCFKKGCGLKPADRDDDALHEVAKFESVSHSVRYYVKTINPNNVYKNLRKIRAELRIENETITGMVLAEGLLRYSERGKAYVKEIQSMIRYNNLSRYSLDTRT</sequence>